<dbReference type="AlphaFoldDB" id="A0A841K0V8"/>
<sequence>MIRSVYEGESLFEDESGGTAARTARFTVKLNLLQNGFNATDDFLDSWIKLSAAGRFGTTLGFRKRVCEGDHFQVIVPLRGKKKVVNGFVVWGYPILYTWDGKAKPVMARVMPPGWHISQPGRSILPPQFCQTKP</sequence>
<accession>A0A841K0V8</accession>
<evidence type="ECO:0000313" key="1">
    <source>
        <dbReference type="EMBL" id="MBB6145589.1"/>
    </source>
</evidence>
<name>A0A841K0V8_9BACT</name>
<evidence type="ECO:0000313" key="2">
    <source>
        <dbReference type="Proteomes" id="UP000538666"/>
    </source>
</evidence>
<protein>
    <submittedName>
        <fullName evidence="1">Uncharacterized protein</fullName>
    </submittedName>
</protein>
<organism evidence="1 2">
    <name type="scientific">Silvibacterium bohemicum</name>
    <dbReference type="NCBI Taxonomy" id="1577686"/>
    <lineage>
        <taxon>Bacteria</taxon>
        <taxon>Pseudomonadati</taxon>
        <taxon>Acidobacteriota</taxon>
        <taxon>Terriglobia</taxon>
        <taxon>Terriglobales</taxon>
        <taxon>Acidobacteriaceae</taxon>
        <taxon>Silvibacterium</taxon>
    </lineage>
</organism>
<dbReference type="EMBL" id="JACHEK010000007">
    <property type="protein sequence ID" value="MBB6145589.1"/>
    <property type="molecule type" value="Genomic_DNA"/>
</dbReference>
<dbReference type="RefSeq" id="WP_050060643.1">
    <property type="nucleotide sequence ID" value="NZ_JACHEK010000007.1"/>
</dbReference>
<gene>
    <name evidence="1" type="ORF">HNQ77_003550</name>
</gene>
<reference evidence="1 2" key="1">
    <citation type="submission" date="2020-08" db="EMBL/GenBank/DDBJ databases">
        <title>Genomic Encyclopedia of Type Strains, Phase IV (KMG-IV): sequencing the most valuable type-strain genomes for metagenomic binning, comparative biology and taxonomic classification.</title>
        <authorList>
            <person name="Goeker M."/>
        </authorList>
    </citation>
    <scope>NUCLEOTIDE SEQUENCE [LARGE SCALE GENOMIC DNA]</scope>
    <source>
        <strain evidence="1 2">DSM 103733</strain>
    </source>
</reference>
<comment type="caution">
    <text evidence="1">The sequence shown here is derived from an EMBL/GenBank/DDBJ whole genome shotgun (WGS) entry which is preliminary data.</text>
</comment>
<keyword evidence="2" id="KW-1185">Reference proteome</keyword>
<proteinExistence type="predicted"/>
<dbReference type="Proteomes" id="UP000538666">
    <property type="component" value="Unassembled WGS sequence"/>
</dbReference>